<evidence type="ECO:0000313" key="3">
    <source>
        <dbReference type="EMBL" id="KKP69790.1"/>
    </source>
</evidence>
<dbReference type="Pfam" id="PF00534">
    <property type="entry name" value="Glycos_transf_1"/>
    <property type="match status" value="1"/>
</dbReference>
<dbReference type="SUPFAM" id="SSF53756">
    <property type="entry name" value="UDP-Glycosyltransferase/glycogen phosphorylase"/>
    <property type="match status" value="1"/>
</dbReference>
<feature type="domain" description="Glycosyltransferase subfamily 4-like N-terminal" evidence="2">
    <location>
        <begin position="14"/>
        <end position="215"/>
    </location>
</feature>
<name>A0A0G0E3D7_UNCC3</name>
<protein>
    <submittedName>
        <fullName evidence="3">Group 1 glycosyl transferase</fullName>
    </submittedName>
</protein>
<reference evidence="3 4" key="1">
    <citation type="journal article" date="2015" name="Nature">
        <title>rRNA introns, odd ribosomes, and small enigmatic genomes across a large radiation of phyla.</title>
        <authorList>
            <person name="Brown C.T."/>
            <person name="Hug L.A."/>
            <person name="Thomas B.C."/>
            <person name="Sharon I."/>
            <person name="Castelle C.J."/>
            <person name="Singh A."/>
            <person name="Wilkins M.J."/>
            <person name="Williams K.H."/>
            <person name="Banfield J.F."/>
        </authorList>
    </citation>
    <scope>NUCLEOTIDE SEQUENCE [LARGE SCALE GENOMIC DNA]</scope>
</reference>
<dbReference type="PANTHER" id="PTHR45947">
    <property type="entry name" value="SULFOQUINOVOSYL TRANSFERASE SQD2"/>
    <property type="match status" value="1"/>
</dbReference>
<comment type="caution">
    <text evidence="3">The sequence shown here is derived from an EMBL/GenBank/DDBJ whole genome shotgun (WGS) entry which is preliminary data.</text>
</comment>
<gene>
    <name evidence="3" type="ORF">UR67_C0003G0068</name>
</gene>
<dbReference type="AlphaFoldDB" id="A0A0G0E3D7"/>
<dbReference type="STRING" id="1618350.UR67_C0003G0068"/>
<sequence>MRILQINKFFYPKGGSETYYFSLCNLLEKHKHDVVHFSMQDNKNENSPYKDYFVSHLNITKPQVNLSSIGQISRLIWSNEAQKKLEQLLTKEKIDIAHLHNIDRHLTPSIIPVLKKHKIPVVMTLHDYKIICPNSLLFANGEICERCKGRKFYSPFPQKCIKQSRSISLIGSFEAYYHLWRKVWKKVDLFISPSQFLKQKMQEFGVSQEKITYLPLFLEGKAKKITKSTSKGYFLYFGRLSPEKGVKTLMEVFSKLPQKTLKIAGSGPQEEELKMIAKDSKNIEFLGFQDKKAIKRLLTGAKGVIISSIWFENAPYTIMEAMWQGKVVLGSRVGGIPELIDDQKSGLLFNPSNIQDLMSKIEFLEKYPAKLVSFGSEAKKRAEALFNEEDHYQRLIQIYQKVSST</sequence>
<dbReference type="EMBL" id="LBQB01000003">
    <property type="protein sequence ID" value="KKP69790.1"/>
    <property type="molecule type" value="Genomic_DNA"/>
</dbReference>
<dbReference type="InterPro" id="IPR050194">
    <property type="entry name" value="Glycosyltransferase_grp1"/>
</dbReference>
<organism evidence="3 4">
    <name type="scientific">candidate division CPR3 bacterium GW2011_GWF2_35_18</name>
    <dbReference type="NCBI Taxonomy" id="1618350"/>
    <lineage>
        <taxon>Bacteria</taxon>
        <taxon>Bacteria division CPR3</taxon>
    </lineage>
</organism>
<dbReference type="PANTHER" id="PTHR45947:SF13">
    <property type="entry name" value="TRANSFERASE"/>
    <property type="match status" value="1"/>
</dbReference>
<dbReference type="Pfam" id="PF13439">
    <property type="entry name" value="Glyco_transf_4"/>
    <property type="match status" value="1"/>
</dbReference>
<evidence type="ECO:0000259" key="1">
    <source>
        <dbReference type="Pfam" id="PF00534"/>
    </source>
</evidence>
<evidence type="ECO:0000259" key="2">
    <source>
        <dbReference type="Pfam" id="PF13439"/>
    </source>
</evidence>
<dbReference type="Proteomes" id="UP000034581">
    <property type="component" value="Unassembled WGS sequence"/>
</dbReference>
<evidence type="ECO:0000313" key="4">
    <source>
        <dbReference type="Proteomes" id="UP000034581"/>
    </source>
</evidence>
<dbReference type="InterPro" id="IPR028098">
    <property type="entry name" value="Glyco_trans_4-like_N"/>
</dbReference>
<feature type="domain" description="Glycosyl transferase family 1" evidence="1">
    <location>
        <begin position="223"/>
        <end position="381"/>
    </location>
</feature>
<dbReference type="InterPro" id="IPR001296">
    <property type="entry name" value="Glyco_trans_1"/>
</dbReference>
<keyword evidence="3" id="KW-0808">Transferase</keyword>
<dbReference type="Gene3D" id="3.40.50.2000">
    <property type="entry name" value="Glycogen Phosphorylase B"/>
    <property type="match status" value="2"/>
</dbReference>
<dbReference type="GO" id="GO:0016757">
    <property type="term" value="F:glycosyltransferase activity"/>
    <property type="evidence" value="ECO:0007669"/>
    <property type="project" value="InterPro"/>
</dbReference>
<proteinExistence type="predicted"/>
<accession>A0A0G0E3D7</accession>